<feature type="region of interest" description="Disordered" evidence="5">
    <location>
        <begin position="251"/>
        <end position="307"/>
    </location>
</feature>
<feature type="compositionally biased region" description="Basic and acidic residues" evidence="5">
    <location>
        <begin position="101"/>
        <end position="111"/>
    </location>
</feature>
<evidence type="ECO:0000256" key="4">
    <source>
        <dbReference type="PROSITE-ProRule" id="PRU00723"/>
    </source>
</evidence>
<protein>
    <submittedName>
        <fullName evidence="7">Radiation-resistant protein</fullName>
    </submittedName>
</protein>
<dbReference type="EMBL" id="BMAT01002239">
    <property type="protein sequence ID" value="GFS02552.1"/>
    <property type="molecule type" value="Genomic_DNA"/>
</dbReference>
<gene>
    <name evidence="7" type="ORF">ElyMa_001126800</name>
</gene>
<organism evidence="7 8">
    <name type="scientific">Elysia marginata</name>
    <dbReference type="NCBI Taxonomy" id="1093978"/>
    <lineage>
        <taxon>Eukaryota</taxon>
        <taxon>Metazoa</taxon>
        <taxon>Spiralia</taxon>
        <taxon>Lophotrochozoa</taxon>
        <taxon>Mollusca</taxon>
        <taxon>Gastropoda</taxon>
        <taxon>Heterobranchia</taxon>
        <taxon>Euthyneura</taxon>
        <taxon>Panpulmonata</taxon>
        <taxon>Sacoglossa</taxon>
        <taxon>Placobranchoidea</taxon>
        <taxon>Plakobranchidae</taxon>
        <taxon>Elysia</taxon>
    </lineage>
</organism>
<evidence type="ECO:0000256" key="3">
    <source>
        <dbReference type="ARBA" id="ARBA00022833"/>
    </source>
</evidence>
<evidence type="ECO:0000313" key="8">
    <source>
        <dbReference type="Proteomes" id="UP000762676"/>
    </source>
</evidence>
<keyword evidence="2 4" id="KW-0863">Zinc-finger</keyword>
<dbReference type="GO" id="GO:0008270">
    <property type="term" value="F:zinc ion binding"/>
    <property type="evidence" value="ECO:0007669"/>
    <property type="project" value="UniProtKB-KW"/>
</dbReference>
<comment type="caution">
    <text evidence="7">The sequence shown here is derived from an EMBL/GenBank/DDBJ whole genome shotgun (WGS) entry which is preliminary data.</text>
</comment>
<keyword evidence="8" id="KW-1185">Reference proteome</keyword>
<feature type="region of interest" description="Disordered" evidence="5">
    <location>
        <begin position="69"/>
        <end position="111"/>
    </location>
</feature>
<evidence type="ECO:0000259" key="6">
    <source>
        <dbReference type="PROSITE" id="PS50103"/>
    </source>
</evidence>
<feature type="compositionally biased region" description="Polar residues" evidence="5">
    <location>
        <begin position="78"/>
        <end position="91"/>
    </location>
</feature>
<dbReference type="PROSITE" id="PS50103">
    <property type="entry name" value="ZF_C3H1"/>
    <property type="match status" value="1"/>
</dbReference>
<dbReference type="Gene3D" id="3.30.1370.210">
    <property type="match status" value="1"/>
</dbReference>
<dbReference type="AlphaFoldDB" id="A0AAV4HXA0"/>
<keyword evidence="1 4" id="KW-0479">Metal-binding</keyword>
<evidence type="ECO:0000256" key="5">
    <source>
        <dbReference type="SAM" id="MobiDB-lite"/>
    </source>
</evidence>
<proteinExistence type="predicted"/>
<evidence type="ECO:0000256" key="2">
    <source>
        <dbReference type="ARBA" id="ARBA00022771"/>
    </source>
</evidence>
<dbReference type="InterPro" id="IPR000571">
    <property type="entry name" value="Znf_CCCH"/>
</dbReference>
<dbReference type="InterPro" id="IPR036855">
    <property type="entry name" value="Znf_CCCH_sf"/>
</dbReference>
<evidence type="ECO:0000256" key="1">
    <source>
        <dbReference type="ARBA" id="ARBA00022723"/>
    </source>
</evidence>
<dbReference type="Proteomes" id="UP000762676">
    <property type="component" value="Unassembled WGS sequence"/>
</dbReference>
<feature type="zinc finger region" description="C3H1-type" evidence="4">
    <location>
        <begin position="180"/>
        <end position="207"/>
    </location>
</feature>
<sequence>MSGYFVTEGSKFKRRPLTTLPVVLNRDLSRIINSNLQLKSSHDLEHLRSIAQQRDEWTKLTARIREAAEASQIKIEPSSPTNSTGSKNFFTSADSDSGDDDQARSHKFDPTLIKKEVKSERLPNPLLDNLSSAKLPGINEAASSRIGTCVFSNPFAEAEQAKFQILEKHVKLTAAAPKKPAHQPVCWKFKKGKCHMGKNCRFFHDIESQRIESEGDDLPSETNGALPLPTSHPAIADRLAYHPAAYMDARRRSLPPDPEDEDHYMSGMRKKKRYGVSDNLLPPKKAFESLQRQRAKERPWTMEGFQQ</sequence>
<evidence type="ECO:0000313" key="7">
    <source>
        <dbReference type="EMBL" id="GFS02552.1"/>
    </source>
</evidence>
<reference evidence="7 8" key="1">
    <citation type="journal article" date="2021" name="Elife">
        <title>Chloroplast acquisition without the gene transfer in kleptoplastic sea slugs, Plakobranchus ocellatus.</title>
        <authorList>
            <person name="Maeda T."/>
            <person name="Takahashi S."/>
            <person name="Yoshida T."/>
            <person name="Shimamura S."/>
            <person name="Takaki Y."/>
            <person name="Nagai Y."/>
            <person name="Toyoda A."/>
            <person name="Suzuki Y."/>
            <person name="Arimoto A."/>
            <person name="Ishii H."/>
            <person name="Satoh N."/>
            <person name="Nishiyama T."/>
            <person name="Hasebe M."/>
            <person name="Maruyama T."/>
            <person name="Minagawa J."/>
            <person name="Obokata J."/>
            <person name="Shigenobu S."/>
        </authorList>
    </citation>
    <scope>NUCLEOTIDE SEQUENCE [LARGE SCALE GENOMIC DNA]</scope>
</reference>
<keyword evidence="3 4" id="KW-0862">Zinc</keyword>
<name>A0AAV4HXA0_9GAST</name>
<feature type="domain" description="C3H1-type" evidence="6">
    <location>
        <begin position="180"/>
        <end position="207"/>
    </location>
</feature>
<accession>A0AAV4HXA0</accession>
<dbReference type="SUPFAM" id="SSF90229">
    <property type="entry name" value="CCCH zinc finger"/>
    <property type="match status" value="1"/>
</dbReference>